<feature type="compositionally biased region" description="Basic residues" evidence="2">
    <location>
        <begin position="35"/>
        <end position="46"/>
    </location>
</feature>
<comment type="similarity">
    <text evidence="1">Belongs to the NKAP family.</text>
</comment>
<feature type="compositionally biased region" description="Basic and acidic residues" evidence="2">
    <location>
        <begin position="157"/>
        <end position="169"/>
    </location>
</feature>
<dbReference type="GO" id="GO:0003682">
    <property type="term" value="F:chromatin binding"/>
    <property type="evidence" value="ECO:0007669"/>
    <property type="project" value="InterPro"/>
</dbReference>
<feature type="compositionally biased region" description="Low complexity" evidence="2">
    <location>
        <begin position="25"/>
        <end position="34"/>
    </location>
</feature>
<proteinExistence type="inferred from homology"/>
<feature type="compositionally biased region" description="Basic residues" evidence="2">
    <location>
        <begin position="182"/>
        <end position="208"/>
    </location>
</feature>
<dbReference type="InterPro" id="IPR009269">
    <property type="entry name" value="NKAP_C"/>
</dbReference>
<feature type="compositionally biased region" description="Basic residues" evidence="2">
    <location>
        <begin position="231"/>
        <end position="259"/>
    </location>
</feature>
<dbReference type="InParanoid" id="A0A7E6D1D6"/>
<reference evidence="5" key="1">
    <citation type="submission" date="2025-08" db="UniProtKB">
        <authorList>
            <consortium name="RefSeq"/>
        </authorList>
    </citation>
    <scope>IDENTIFICATION</scope>
    <source>
        <tissue evidence="5">Muscle</tissue>
    </source>
</reference>
<gene>
    <name evidence="5" type="primary">LOC114505274</name>
</gene>
<evidence type="ECO:0000313" key="5">
    <source>
        <dbReference type="RefSeq" id="XP_035872766.1"/>
    </source>
</evidence>
<accession>A0A7E6D1D6</accession>
<sequence>MAPVSGSRSPEREASGSRVRRRSSSRSPKPSKSARSPRGRRSRSHSCSRSGDRNGLSHQPSGLGQSSRNQPYRSRSRSRSRERPSATRGTPFSSASSAYYGGYSRPYGNDKPWPSLLDKEREESLRQKRLSERERIGELGAPEVWGLSPKNPEPDSDEHTPVEDEEPKKSTTSASTSEEERKKKKKDSHSKERSKKRKKKKSSKRKHKNYSDDSDSDSDSETDSSDEDTKRRSKKAKKKEKKKKRRSKKHKKKKSKKNRKDSSDSSSKDSQEEFLENPWKDRSKPEEPSDLIGPEAPKTLASQDDKPLNYGHALLPGEGAAMAEYVKAGKRIPRRGEIGLTSEEIASFECSGYVMSGSRKQCVIILLCHGWLSPLQIGHSKSAGTGSICTKLLSMASDLRVNRTGYCGGEGVTHFIPCAFLLTGDFYNDVLFLL</sequence>
<dbReference type="PANTHER" id="PTHR13087">
    <property type="entry name" value="NF-KAPPA B ACTIVATING PROTEIN"/>
    <property type="match status" value="1"/>
</dbReference>
<dbReference type="Pfam" id="PF06047">
    <property type="entry name" value="Nkap_C"/>
    <property type="match status" value="1"/>
</dbReference>
<feature type="compositionally biased region" description="Low complexity" evidence="2">
    <location>
        <begin position="93"/>
        <end position="104"/>
    </location>
</feature>
<feature type="compositionally biased region" description="Basic and acidic residues" evidence="2">
    <location>
        <begin position="278"/>
        <end position="287"/>
    </location>
</feature>
<dbReference type="GeneID" id="114505274"/>
<dbReference type="InterPro" id="IPR040466">
    <property type="entry name" value="NKAP"/>
</dbReference>
<dbReference type="RefSeq" id="XP_035872766.1">
    <property type="nucleotide sequence ID" value="XM_036016873.1"/>
</dbReference>
<dbReference type="OrthoDB" id="273141at2759"/>
<organism evidence="4 5">
    <name type="scientific">Phyllostomus discolor</name>
    <name type="common">pale spear-nosed bat</name>
    <dbReference type="NCBI Taxonomy" id="89673"/>
    <lineage>
        <taxon>Eukaryota</taxon>
        <taxon>Metazoa</taxon>
        <taxon>Chordata</taxon>
        <taxon>Craniata</taxon>
        <taxon>Vertebrata</taxon>
        <taxon>Euteleostomi</taxon>
        <taxon>Mammalia</taxon>
        <taxon>Eutheria</taxon>
        <taxon>Laurasiatheria</taxon>
        <taxon>Chiroptera</taxon>
        <taxon>Yangochiroptera</taxon>
        <taxon>Phyllostomidae</taxon>
        <taxon>Phyllostominae</taxon>
        <taxon>Phyllostomus</taxon>
    </lineage>
</organism>
<dbReference type="AlphaFoldDB" id="A0A7E6D1D6"/>
<evidence type="ECO:0000313" key="4">
    <source>
        <dbReference type="Proteomes" id="UP000504628"/>
    </source>
</evidence>
<protein>
    <submittedName>
        <fullName evidence="5">NF-kappa-B-activating protein isoform X1</fullName>
    </submittedName>
</protein>
<dbReference type="Proteomes" id="UP000504628">
    <property type="component" value="Chromosome X"/>
</dbReference>
<name>A0A7E6D1D6_9CHIR</name>
<dbReference type="Pfam" id="PF15692">
    <property type="entry name" value="NKAP"/>
    <property type="match status" value="1"/>
</dbReference>
<dbReference type="CTD" id="79576"/>
<keyword evidence="4" id="KW-1185">Reference proteome</keyword>
<feature type="compositionally biased region" description="Polar residues" evidence="2">
    <location>
        <begin position="56"/>
        <end position="65"/>
    </location>
</feature>
<dbReference type="GO" id="GO:0045892">
    <property type="term" value="P:negative regulation of DNA-templated transcription"/>
    <property type="evidence" value="ECO:0007669"/>
    <property type="project" value="TreeGrafter"/>
</dbReference>
<dbReference type="FunCoup" id="A0A7E6D1D6">
    <property type="interactions" value="2374"/>
</dbReference>
<evidence type="ECO:0000259" key="3">
    <source>
        <dbReference type="Pfam" id="PF06047"/>
    </source>
</evidence>
<evidence type="ECO:0000256" key="1">
    <source>
        <dbReference type="ARBA" id="ARBA00009313"/>
    </source>
</evidence>
<feature type="compositionally biased region" description="Acidic residues" evidence="2">
    <location>
        <begin position="212"/>
        <end position="226"/>
    </location>
</feature>
<feature type="region of interest" description="Disordered" evidence="2">
    <location>
        <begin position="1"/>
        <end position="308"/>
    </location>
</feature>
<feature type="domain" description="NF-kappa-B-activating protein C-terminal" evidence="3">
    <location>
        <begin position="309"/>
        <end position="361"/>
    </location>
</feature>
<evidence type="ECO:0000256" key="2">
    <source>
        <dbReference type="SAM" id="MobiDB-lite"/>
    </source>
</evidence>
<feature type="compositionally biased region" description="Basic and acidic residues" evidence="2">
    <location>
        <begin position="260"/>
        <end position="271"/>
    </location>
</feature>
<feature type="compositionally biased region" description="Basic and acidic residues" evidence="2">
    <location>
        <begin position="117"/>
        <end position="137"/>
    </location>
</feature>
<dbReference type="GO" id="GO:0005634">
    <property type="term" value="C:nucleus"/>
    <property type="evidence" value="ECO:0007669"/>
    <property type="project" value="TreeGrafter"/>
</dbReference>
<dbReference type="PANTHER" id="PTHR13087:SF2">
    <property type="entry name" value="NF-KAPPA-B-ACTIVATING PROTEIN"/>
    <property type="match status" value="1"/>
</dbReference>